<dbReference type="GO" id="GO:0000172">
    <property type="term" value="C:ribonuclease MRP complex"/>
    <property type="evidence" value="ECO:0007669"/>
    <property type="project" value="InterPro"/>
</dbReference>
<evidence type="ECO:0000259" key="1">
    <source>
        <dbReference type="Pfam" id="PF20976"/>
    </source>
</evidence>
<proteinExistence type="predicted"/>
<feature type="domain" description="Ribonucleases P/MRP subunit Pop8-like" evidence="1">
    <location>
        <begin position="1"/>
        <end position="53"/>
    </location>
</feature>
<organism evidence="2 3">
    <name type="scientific">Lachancea mirantina</name>
    <dbReference type="NCBI Taxonomy" id="1230905"/>
    <lineage>
        <taxon>Eukaryota</taxon>
        <taxon>Fungi</taxon>
        <taxon>Dikarya</taxon>
        <taxon>Ascomycota</taxon>
        <taxon>Saccharomycotina</taxon>
        <taxon>Saccharomycetes</taxon>
        <taxon>Saccharomycetales</taxon>
        <taxon>Saccharomycetaceae</taxon>
        <taxon>Lachancea</taxon>
    </lineage>
</organism>
<dbReference type="InterPro" id="IPR020347">
    <property type="entry name" value="Pop8"/>
</dbReference>
<dbReference type="GO" id="GO:0034965">
    <property type="term" value="P:intronic box C/D snoRNA processing"/>
    <property type="evidence" value="ECO:0007669"/>
    <property type="project" value="TreeGrafter"/>
</dbReference>
<dbReference type="GO" id="GO:0005655">
    <property type="term" value="C:nucleolar ribonuclease P complex"/>
    <property type="evidence" value="ECO:0007669"/>
    <property type="project" value="InterPro"/>
</dbReference>
<dbReference type="AlphaFoldDB" id="A0A1G4KHK2"/>
<protein>
    <submittedName>
        <fullName evidence="2">LAMI_0H13014g1_1</fullName>
    </submittedName>
</protein>
<reference evidence="3" key="1">
    <citation type="submission" date="2016-03" db="EMBL/GenBank/DDBJ databases">
        <authorList>
            <person name="Devillers H."/>
        </authorList>
    </citation>
    <scope>NUCLEOTIDE SEQUENCE [LARGE SCALE GENOMIC DNA]</scope>
</reference>
<dbReference type="OrthoDB" id="4056858at2759"/>
<dbReference type="GO" id="GO:0000171">
    <property type="term" value="F:ribonuclease MRP activity"/>
    <property type="evidence" value="ECO:0007669"/>
    <property type="project" value="TreeGrafter"/>
</dbReference>
<gene>
    <name evidence="2" type="ORF">LAMI_0H13014G</name>
</gene>
<dbReference type="GO" id="GO:0000294">
    <property type="term" value="P:nuclear-transcribed mRNA catabolic process, RNase MRP-dependent"/>
    <property type="evidence" value="ECO:0007669"/>
    <property type="project" value="TreeGrafter"/>
</dbReference>
<dbReference type="GO" id="GO:0008033">
    <property type="term" value="P:tRNA processing"/>
    <property type="evidence" value="ECO:0007669"/>
    <property type="project" value="InterPro"/>
</dbReference>
<evidence type="ECO:0000313" key="3">
    <source>
        <dbReference type="Proteomes" id="UP000191024"/>
    </source>
</evidence>
<dbReference type="PANTHER" id="PTHR28173:SF1">
    <property type="entry name" value="RIBONUCLEASES P_MRP PROTEIN SUBUNIT POP8"/>
    <property type="match status" value="1"/>
</dbReference>
<dbReference type="GO" id="GO:0004526">
    <property type="term" value="F:ribonuclease P activity"/>
    <property type="evidence" value="ECO:0007669"/>
    <property type="project" value="TreeGrafter"/>
</dbReference>
<evidence type="ECO:0000313" key="2">
    <source>
        <dbReference type="EMBL" id="SCV04047.1"/>
    </source>
</evidence>
<dbReference type="STRING" id="1230905.A0A1G4KHK2"/>
<keyword evidence="3" id="KW-1185">Reference proteome</keyword>
<dbReference type="Pfam" id="PF20976">
    <property type="entry name" value="Pop8"/>
    <property type="match status" value="1"/>
</dbReference>
<dbReference type="InterPro" id="IPR049128">
    <property type="entry name" value="Pop8-like_dom"/>
</dbReference>
<dbReference type="EMBL" id="LT598468">
    <property type="protein sequence ID" value="SCV04047.1"/>
    <property type="molecule type" value="Genomic_DNA"/>
</dbReference>
<sequence>MTWRQFVMNALRKAHGLFGESCLFEFLCINDKFAYLKVNDAESELFSVAMTTYISTDELVGFPLVANIMQRTSDLKSLIVGEDDVLWRKKAIAQQEEENEC</sequence>
<name>A0A1G4KHK2_9SACH</name>
<dbReference type="PANTHER" id="PTHR28173">
    <property type="entry name" value="RIBONUCLEASES P/MRP PROTEIN SUBUNIT POP8"/>
    <property type="match status" value="1"/>
</dbReference>
<dbReference type="Proteomes" id="UP000191024">
    <property type="component" value="Chromosome H"/>
</dbReference>
<accession>A0A1G4KHK2</accession>